<dbReference type="Pfam" id="PF00563">
    <property type="entry name" value="EAL"/>
    <property type="match status" value="1"/>
</dbReference>
<comment type="catalytic activity">
    <reaction evidence="5">
        <text>3',3'-c-di-GMP + H2O = 5'-phosphoguanylyl(3'-&gt;5')guanosine + H(+)</text>
        <dbReference type="Rhea" id="RHEA:24902"/>
        <dbReference type="ChEBI" id="CHEBI:15377"/>
        <dbReference type="ChEBI" id="CHEBI:15378"/>
        <dbReference type="ChEBI" id="CHEBI:58754"/>
        <dbReference type="ChEBI" id="CHEBI:58805"/>
        <dbReference type="EC" id="3.1.4.52"/>
    </reaction>
    <physiologicalReaction direction="left-to-right" evidence="5">
        <dbReference type="Rhea" id="RHEA:24903"/>
    </physiologicalReaction>
</comment>
<evidence type="ECO:0000256" key="4">
    <source>
        <dbReference type="ARBA" id="ARBA00022636"/>
    </source>
</evidence>
<dbReference type="NCBIfam" id="TIGR00254">
    <property type="entry name" value="GGDEF"/>
    <property type="match status" value="1"/>
</dbReference>
<evidence type="ECO:0000313" key="7">
    <source>
        <dbReference type="Proteomes" id="UP000238390"/>
    </source>
</evidence>
<dbReference type="PROSITE" id="PS50887">
    <property type="entry name" value="GGDEF"/>
    <property type="match status" value="1"/>
</dbReference>
<dbReference type="InterPro" id="IPR013655">
    <property type="entry name" value="PAS_fold_3"/>
</dbReference>
<dbReference type="CDD" id="cd01949">
    <property type="entry name" value="GGDEF"/>
    <property type="match status" value="1"/>
</dbReference>
<dbReference type="InterPro" id="IPR035919">
    <property type="entry name" value="EAL_sf"/>
</dbReference>
<dbReference type="EMBL" id="CP027169">
    <property type="protein sequence ID" value="AVK08167.1"/>
    <property type="molecule type" value="Genomic_DNA"/>
</dbReference>
<dbReference type="InterPro" id="IPR001610">
    <property type="entry name" value="PAC"/>
</dbReference>
<dbReference type="Gene3D" id="3.20.20.450">
    <property type="entry name" value="EAL domain"/>
    <property type="match status" value="1"/>
</dbReference>
<organism evidence="6 7">
    <name type="scientific">Pseudomonas paraeruginosa</name>
    <dbReference type="NCBI Taxonomy" id="2994495"/>
    <lineage>
        <taxon>Bacteria</taxon>
        <taxon>Pseudomonadati</taxon>
        <taxon>Pseudomonadota</taxon>
        <taxon>Gammaproteobacteria</taxon>
        <taxon>Pseudomonadales</taxon>
        <taxon>Pseudomonadaceae</taxon>
        <taxon>Pseudomonas</taxon>
    </lineage>
</organism>
<dbReference type="FunFam" id="3.30.70.270:FF:000001">
    <property type="entry name" value="Diguanylate cyclase domain protein"/>
    <property type="match status" value="1"/>
</dbReference>
<dbReference type="PANTHER" id="PTHR44757:SF2">
    <property type="entry name" value="BIOFILM ARCHITECTURE MAINTENANCE PROTEIN MBAA"/>
    <property type="match status" value="1"/>
</dbReference>
<dbReference type="InterPro" id="IPR000160">
    <property type="entry name" value="GGDEF_dom"/>
</dbReference>
<dbReference type="Gene3D" id="3.30.70.270">
    <property type="match status" value="1"/>
</dbReference>
<dbReference type="Gene3D" id="3.30.450.20">
    <property type="entry name" value="PAS domain"/>
    <property type="match status" value="5"/>
</dbReference>
<dbReference type="InterPro" id="IPR000014">
    <property type="entry name" value="PAS"/>
</dbReference>
<dbReference type="Pfam" id="PF00989">
    <property type="entry name" value="PAS"/>
    <property type="match status" value="1"/>
</dbReference>
<comment type="subcellular location">
    <subcellularLocation>
        <location evidence="2">Cell inner membrane</location>
    </subcellularLocation>
</comment>
<dbReference type="GeneID" id="77223107"/>
<dbReference type="PANTHER" id="PTHR44757">
    <property type="entry name" value="DIGUANYLATE CYCLASE DGCP"/>
    <property type="match status" value="1"/>
</dbReference>
<keyword evidence="4" id="KW-0973">c-di-GMP</keyword>
<reference evidence="6 7" key="1">
    <citation type="submission" date="2018-02" db="EMBL/GenBank/DDBJ databases">
        <title>FDA/CDC Antimicrobial Resistant Isolate Bank Genome Sequencing.</title>
        <authorList>
            <person name="Benahmed F.H."/>
            <person name="Lutgring J.D."/>
            <person name="Yoo B."/>
            <person name="Machado M."/>
            <person name="Brown A."/>
            <person name="McAllister G."/>
            <person name="Perry A."/>
            <person name="Halpin A.L."/>
            <person name="Vavikolanu K."/>
            <person name="Ott S."/>
            <person name="Zhao X."/>
            <person name="Tallon L.J."/>
            <person name="Sadzewicz L."/>
            <person name="Aluvathingal J."/>
            <person name="Nadendla S."/>
            <person name="Voskania-kordi A."/>
            <person name="Simonyan V."/>
            <person name="Patel J."/>
            <person name="Shawar R.M."/>
        </authorList>
    </citation>
    <scope>NUCLEOTIDE SEQUENCE [LARGE SCALE GENOMIC DNA]</scope>
    <source>
        <strain evidence="6 7">AR_0356</strain>
    </source>
</reference>
<dbReference type="Pfam" id="PF13426">
    <property type="entry name" value="PAS_9"/>
    <property type="match status" value="1"/>
</dbReference>
<evidence type="ECO:0000256" key="2">
    <source>
        <dbReference type="ARBA" id="ARBA00004533"/>
    </source>
</evidence>
<dbReference type="InterPro" id="IPR035965">
    <property type="entry name" value="PAS-like_dom_sf"/>
</dbReference>
<dbReference type="InterPro" id="IPR013767">
    <property type="entry name" value="PAS_fold"/>
</dbReference>
<dbReference type="Pfam" id="PF00990">
    <property type="entry name" value="GGDEF"/>
    <property type="match status" value="1"/>
</dbReference>
<dbReference type="InterPro" id="IPR000700">
    <property type="entry name" value="PAS-assoc_C"/>
</dbReference>
<dbReference type="SUPFAM" id="SSF55785">
    <property type="entry name" value="PYP-like sensor domain (PAS domain)"/>
    <property type="match status" value="5"/>
</dbReference>
<dbReference type="Pfam" id="PF08447">
    <property type="entry name" value="PAS_3"/>
    <property type="match status" value="1"/>
</dbReference>
<dbReference type="Pfam" id="PF13188">
    <property type="entry name" value="PAS_8"/>
    <property type="match status" value="1"/>
</dbReference>
<dbReference type="SMART" id="SM00052">
    <property type="entry name" value="EAL"/>
    <property type="match status" value="1"/>
</dbReference>
<protein>
    <recommendedName>
        <fullName evidence="3">cyclic-guanylate-specific phosphodiesterase</fullName>
        <ecNumber evidence="3">3.1.4.52</ecNumber>
    </recommendedName>
</protein>
<dbReference type="InterPro" id="IPR043128">
    <property type="entry name" value="Rev_trsase/Diguanyl_cyclase"/>
</dbReference>
<gene>
    <name evidence="6" type="ORF">CSB93_0115</name>
</gene>
<dbReference type="InterPro" id="IPR052155">
    <property type="entry name" value="Biofilm_reg_signaling"/>
</dbReference>
<dbReference type="SMART" id="SM00086">
    <property type="entry name" value="PAC"/>
    <property type="match status" value="3"/>
</dbReference>
<dbReference type="Proteomes" id="UP000238390">
    <property type="component" value="Chromosome"/>
</dbReference>
<dbReference type="GO" id="GO:0005886">
    <property type="term" value="C:plasma membrane"/>
    <property type="evidence" value="ECO:0007669"/>
    <property type="project" value="UniProtKB-SubCell"/>
</dbReference>
<dbReference type="InterPro" id="IPR001633">
    <property type="entry name" value="EAL_dom"/>
</dbReference>
<proteinExistence type="predicted"/>
<dbReference type="SMART" id="SM00091">
    <property type="entry name" value="PAS"/>
    <property type="match status" value="4"/>
</dbReference>
<sequence length="1410" mass="159411">MSTPSQTPSPPPAGDPLTVPVRQAAKGGLLLLVVLMLGLLLWQICQELRQQERFEHERAAAQLDRLHDRLSLTLELKARTALALLPGAPPAERDEIRRRLLPRVSDALPQVRALEWVDGKPQAGNPPLYDRLRQHAGAGLYHYCLDPRDGESLYLTLREPGSRRDSGFWLLRLASDSLAQWSPDLPAGNLLWRLEDQYAGRVLWHTPGNATLLDDMQSLGVEPLRNSDWQLRGLHDSPQVRLGLLRGIGGELLIFLLLVGVTVFTLLRLHREQQGLRAMTLASQRSLRQAATALAAIDERVLVTRADGRLSYLNPQAEQLFGISSAQARQHHLLGLLPDLEPGWLSDAAGDGETRSELLPLRVRGEPRVFTLSRHPLASHTEAAQAWTLRERILQGGQVWVLRDVTEEQHALGVLEETRRRYQDIFEGVGVALCVLDLSALRQALAEYRLDTPAALHAWLAGRPARQRELLERIRITEINDLTRRLLGIDSTGQAWQRLLDHGPLQPDSLRLQVIEALIERRPLLELEATLRNDRGAPRHLWLQLRLPDNPGEWHAVTLSLSDVTSRKEVELSLIEREKFWSDAVQAVPDTLYIHDLNARRVIFSNHHLGQQLGYDQEELARMGENFWETLLHPDDQEYYWRIRNLQHVVGDGLLLDSQLRWRHRDGRWHWFDIREQAFSRDRSGRVARLIGVAKDITFTVEANNALRENGRRYRMLAENISDVIFSTDAELNANYVSPSVQHVFGYSPEWALLNGLHQTATNPRQLGRLNGLLRRVRHAIGDREKLAELRENPAQHLFALDCLRADGRKIPIELRLVLMWDEHDRFEGLLGVARDISQQRRAERELRMAATVFEHSTAAIMVTDPAGYIVQVNDSFSRLTGYSPADVLDQQPRLLTADRQEANQLKHVLASLQHSGSWEGEILQKRKTGELYPSWVGITAIRDEEGDLVSFVCFFSDISERKASERRIHRLAYYDALTHLPNRTLFQDRLHTALQQAERNGQWVVLMFLDLDRFKPINDSLGHAAGDRMLQEVATRLSACVSQDDTVARMGGDEFTLLLPSQGDREIALKRAIQVAELILGRLARPFTLEGREFFVTASIGVALSPQDGAELSLLMKNADTAMYHAKEMGKNNFQFYQAEMNARALERLELESDLRRALELGEFVLHYQPQFTGDGRRLTGAEALLRWQHPRRGLVPPSEFIPVLEEIGLVAQVGDWLLAEACKQLRSWHKAKVRVPKVSVNLSARQFADGQLGERIAAILYETGIPPACLELELTESILMSDVAEAMQILSGLKRLGLAIAVDDFGTGYSSLNYLKQFPIDVLKIDRSFVDGLPHGEQDAQIARAIIAMAHSLNLMVIAEGVESQAQLDFLREHGCDEVQGYLFGRPMPAEQFGMLYASDVLFMFNEG</sequence>
<dbReference type="SMART" id="SM00267">
    <property type="entry name" value="GGDEF"/>
    <property type="match status" value="1"/>
</dbReference>
<dbReference type="FunFam" id="3.20.20.450:FF:000001">
    <property type="entry name" value="Cyclic di-GMP phosphodiesterase yahA"/>
    <property type="match status" value="1"/>
</dbReference>
<dbReference type="PROSITE" id="PS50113">
    <property type="entry name" value="PAC"/>
    <property type="match status" value="3"/>
</dbReference>
<dbReference type="SUPFAM" id="SSF141868">
    <property type="entry name" value="EAL domain-like"/>
    <property type="match status" value="1"/>
</dbReference>
<name>A0A2R3J2T6_9PSED</name>
<dbReference type="GO" id="GO:0006355">
    <property type="term" value="P:regulation of DNA-templated transcription"/>
    <property type="evidence" value="ECO:0007669"/>
    <property type="project" value="InterPro"/>
</dbReference>
<dbReference type="PROSITE" id="PS50883">
    <property type="entry name" value="EAL"/>
    <property type="match status" value="1"/>
</dbReference>
<dbReference type="PROSITE" id="PS50112">
    <property type="entry name" value="PAS"/>
    <property type="match status" value="4"/>
</dbReference>
<dbReference type="EC" id="3.1.4.52" evidence="3"/>
<dbReference type="SUPFAM" id="SSF55073">
    <property type="entry name" value="Nucleotide cyclase"/>
    <property type="match status" value="1"/>
</dbReference>
<evidence type="ECO:0000256" key="5">
    <source>
        <dbReference type="ARBA" id="ARBA00051114"/>
    </source>
</evidence>
<comment type="cofactor">
    <cofactor evidence="1">
        <name>Mg(2+)</name>
        <dbReference type="ChEBI" id="CHEBI:18420"/>
    </cofactor>
</comment>
<accession>A0A2R3J2T6</accession>
<dbReference type="CDD" id="cd00130">
    <property type="entry name" value="PAS"/>
    <property type="match status" value="3"/>
</dbReference>
<dbReference type="CDD" id="cd01948">
    <property type="entry name" value="EAL"/>
    <property type="match status" value="1"/>
</dbReference>
<dbReference type="FunFam" id="3.30.450.20:FF:000172">
    <property type="entry name" value="Cyclic di-GMP phosphodiesterase Gmr"/>
    <property type="match status" value="1"/>
</dbReference>
<dbReference type="GO" id="GO:0071732">
    <property type="term" value="P:cellular response to nitric oxide"/>
    <property type="evidence" value="ECO:0007669"/>
    <property type="project" value="UniProtKB-ARBA"/>
</dbReference>
<dbReference type="GO" id="GO:0071111">
    <property type="term" value="F:cyclic-guanylate-specific phosphodiesterase activity"/>
    <property type="evidence" value="ECO:0007669"/>
    <property type="project" value="UniProtKB-EC"/>
</dbReference>
<dbReference type="InterPro" id="IPR029787">
    <property type="entry name" value="Nucleotide_cyclase"/>
</dbReference>
<keyword evidence="7" id="KW-1185">Reference proteome</keyword>
<evidence type="ECO:0000313" key="6">
    <source>
        <dbReference type="EMBL" id="AVK08167.1"/>
    </source>
</evidence>
<evidence type="ECO:0000256" key="1">
    <source>
        <dbReference type="ARBA" id="ARBA00001946"/>
    </source>
</evidence>
<dbReference type="NCBIfam" id="TIGR00229">
    <property type="entry name" value="sensory_box"/>
    <property type="match status" value="3"/>
</dbReference>
<evidence type="ECO:0000256" key="3">
    <source>
        <dbReference type="ARBA" id="ARBA00012282"/>
    </source>
</evidence>
<dbReference type="RefSeq" id="WP_043101249.1">
    <property type="nucleotide sequence ID" value="NZ_CP020560.1"/>
</dbReference>